<dbReference type="FunFam" id="1.10.3370.10:FF:000001">
    <property type="entry name" value="Preprotein translocase subunit SecY"/>
    <property type="match status" value="1"/>
</dbReference>
<evidence type="ECO:0000256" key="2">
    <source>
        <dbReference type="ARBA" id="ARBA00005751"/>
    </source>
</evidence>
<dbReference type="RefSeq" id="WP_135028747.1">
    <property type="nucleotide sequence ID" value="NZ_BMLA01000006.1"/>
</dbReference>
<dbReference type="AlphaFoldDB" id="A0A4Y8X596"/>
<dbReference type="PIRSF" id="PIRSF004557">
    <property type="entry name" value="SecY"/>
    <property type="match status" value="1"/>
</dbReference>
<organism evidence="14 15">
    <name type="scientific">Micrococcus flavus</name>
    <dbReference type="NCBI Taxonomy" id="384602"/>
    <lineage>
        <taxon>Bacteria</taxon>
        <taxon>Bacillati</taxon>
        <taxon>Actinomycetota</taxon>
        <taxon>Actinomycetes</taxon>
        <taxon>Micrococcales</taxon>
        <taxon>Micrococcaceae</taxon>
        <taxon>Micrococcus</taxon>
    </lineage>
</organism>
<evidence type="ECO:0000256" key="5">
    <source>
        <dbReference type="ARBA" id="ARBA00022927"/>
    </source>
</evidence>
<dbReference type="GO" id="GO:0006605">
    <property type="term" value="P:protein targeting"/>
    <property type="evidence" value="ECO:0007669"/>
    <property type="project" value="UniProtKB-UniRule"/>
</dbReference>
<name>A0A4Y8X596_9MICC</name>
<dbReference type="GO" id="GO:0065002">
    <property type="term" value="P:intracellular protein transmembrane transport"/>
    <property type="evidence" value="ECO:0007669"/>
    <property type="project" value="UniProtKB-UniRule"/>
</dbReference>
<evidence type="ECO:0000256" key="8">
    <source>
        <dbReference type="ARBA" id="ARBA00023136"/>
    </source>
</evidence>
<evidence type="ECO:0000256" key="1">
    <source>
        <dbReference type="ARBA" id="ARBA00004141"/>
    </source>
</evidence>
<feature type="transmembrane region" description="Helical" evidence="10">
    <location>
        <begin position="213"/>
        <end position="232"/>
    </location>
</feature>
<feature type="transmembrane region" description="Helical" evidence="10">
    <location>
        <begin position="400"/>
        <end position="418"/>
    </location>
</feature>
<accession>A0A4Y8X596</accession>
<feature type="transmembrane region" description="Helical" evidence="10">
    <location>
        <begin position="73"/>
        <end position="96"/>
    </location>
</feature>
<dbReference type="InterPro" id="IPR030659">
    <property type="entry name" value="SecY_CS"/>
</dbReference>
<feature type="transmembrane region" description="Helical" evidence="10">
    <location>
        <begin position="372"/>
        <end position="394"/>
    </location>
</feature>
<dbReference type="Gene3D" id="1.10.3370.10">
    <property type="entry name" value="SecY subunit domain"/>
    <property type="match status" value="1"/>
</dbReference>
<keyword evidence="8 10" id="KW-0472">Membrane</keyword>
<keyword evidence="15" id="KW-1185">Reference proteome</keyword>
<keyword evidence="4 10" id="KW-0812">Transmembrane</keyword>
<comment type="subcellular location">
    <subcellularLocation>
        <location evidence="10">Cell membrane</location>
        <topology evidence="10">Multi-pass membrane protein</topology>
    </subcellularLocation>
    <subcellularLocation>
        <location evidence="1 12">Membrane</location>
        <topology evidence="1 12">Multi-pass membrane protein</topology>
    </subcellularLocation>
</comment>
<dbReference type="SUPFAM" id="SSF103491">
    <property type="entry name" value="Preprotein translocase SecY subunit"/>
    <property type="match status" value="1"/>
</dbReference>
<dbReference type="InterPro" id="IPR026593">
    <property type="entry name" value="SecY"/>
</dbReference>
<dbReference type="HAMAP" id="MF_01465">
    <property type="entry name" value="SecY"/>
    <property type="match status" value="1"/>
</dbReference>
<feature type="transmembrane region" description="Helical" evidence="10">
    <location>
        <begin position="187"/>
        <end position="207"/>
    </location>
</feature>
<dbReference type="InterPro" id="IPR002208">
    <property type="entry name" value="SecY/SEC61-alpha"/>
</dbReference>
<sequence>MFKAIARIARTPDLRRKILFTLSLIAVYRLGAFVPSPGVDYAAVQTCLAAGSTSGGLYSFVNMFSGGALLQVSVFALGIMPYITASIIVQLLRVVIPRFEQLHQEGPQGQATLTQYTRYLTIALAVLQGTTMASLARTGALLNCQLPLLRDDSIASVLMVVLVLVTGCVIVMWLGERITEHGVGNGISLLIFASIAASFPSGIAQVFQTQGWRVFAIVMLVGLLTMLAIVFVEESQRRIPVQYAKRQIGTRTVGGSSTFIPIKVNMANVIPVIFASSVLMLPGILIQFNTPQDGSAPPAWVSFLSTYFQGGDHPVYMALYLLMIIGFTYFYVSITFNPQEISDNMKRYGGFIPGVRAGRPTERYLQYVISRITLPGALYLGIVAMIPLIAFVLIGANQNFPFGGTSILIMVGVGLQTVKQISAQMEQRHYEGLLR</sequence>
<dbReference type="PANTHER" id="PTHR10906">
    <property type="entry name" value="SECY/SEC61-ALPHA FAMILY MEMBER"/>
    <property type="match status" value="1"/>
</dbReference>
<evidence type="ECO:0000256" key="11">
    <source>
        <dbReference type="RuleBase" id="RU000537"/>
    </source>
</evidence>
<evidence type="ECO:0000256" key="7">
    <source>
        <dbReference type="ARBA" id="ARBA00023010"/>
    </source>
</evidence>
<comment type="caution">
    <text evidence="14">The sequence shown here is derived from an EMBL/GenBank/DDBJ whole genome shotgun (WGS) entry which is preliminary data.</text>
</comment>
<evidence type="ECO:0000256" key="3">
    <source>
        <dbReference type="ARBA" id="ARBA00022448"/>
    </source>
</evidence>
<dbReference type="GO" id="GO:0043952">
    <property type="term" value="P:protein transport by the Sec complex"/>
    <property type="evidence" value="ECO:0007669"/>
    <property type="project" value="UniProtKB-UniRule"/>
</dbReference>
<comment type="subunit">
    <text evidence="10">Component of the Sec protein translocase complex. Heterotrimer consisting of SecY, SecE and SecG subunits. The heterotrimers can form oligomers, although 1 heterotrimer is thought to be able to translocate proteins. Interacts with the ribosome. Interacts with SecDF, and other proteins may be involved. Interacts with SecA.</text>
</comment>
<dbReference type="Pfam" id="PF00344">
    <property type="entry name" value="SecY"/>
    <property type="match status" value="1"/>
</dbReference>
<dbReference type="NCBIfam" id="TIGR00967">
    <property type="entry name" value="3a0501s007"/>
    <property type="match status" value="1"/>
</dbReference>
<protein>
    <recommendedName>
        <fullName evidence="9 10">Protein translocase subunit SecY</fullName>
    </recommendedName>
</protein>
<feature type="transmembrane region" description="Helical" evidence="10">
    <location>
        <begin position="315"/>
        <end position="337"/>
    </location>
</feature>
<dbReference type="EMBL" id="JACHMC010000001">
    <property type="protein sequence ID" value="MBB4882166.1"/>
    <property type="molecule type" value="Genomic_DNA"/>
</dbReference>
<keyword evidence="7 10" id="KW-0811">Translocation</keyword>
<comment type="caution">
    <text evidence="10">Lacks conserved residue(s) required for the propagation of feature annotation.</text>
</comment>
<evidence type="ECO:0000256" key="6">
    <source>
        <dbReference type="ARBA" id="ARBA00022989"/>
    </source>
</evidence>
<keyword evidence="5 10" id="KW-0653">Protein transport</keyword>
<evidence type="ECO:0000256" key="9">
    <source>
        <dbReference type="ARBA" id="ARBA00039733"/>
    </source>
</evidence>
<evidence type="ECO:0000256" key="4">
    <source>
        <dbReference type="ARBA" id="ARBA00022692"/>
    </source>
</evidence>
<gene>
    <name evidence="10" type="primary">secY</name>
    <name evidence="14" type="ORF">BJ976_000517</name>
</gene>
<feature type="transmembrane region" description="Helical" evidence="10">
    <location>
        <begin position="116"/>
        <end position="134"/>
    </location>
</feature>
<dbReference type="OrthoDB" id="9809248at2"/>
<dbReference type="PROSITE" id="PS00756">
    <property type="entry name" value="SECY_2"/>
    <property type="match status" value="1"/>
</dbReference>
<comment type="function">
    <text evidence="10 11">The central subunit of the protein translocation channel SecYEG. Consists of two halves formed by TMs 1-5 and 6-10. These two domains form a lateral gate at the front which open onto the bilayer between TMs 2 and 7, and are clamped together by SecE at the back. The channel is closed by both a pore ring composed of hydrophobic SecY resides and a short helix (helix 2A) on the extracellular side of the membrane which forms a plug. The plug probably moves laterally to allow the channel to open. The ring and the pore may move independently.</text>
</comment>
<evidence type="ECO:0000313" key="15">
    <source>
        <dbReference type="Proteomes" id="UP000560081"/>
    </source>
</evidence>
<keyword evidence="3 10" id="KW-0813">Transport</keyword>
<keyword evidence="6 10" id="KW-1133">Transmembrane helix</keyword>
<dbReference type="InterPro" id="IPR023201">
    <property type="entry name" value="SecY_dom_sf"/>
</dbReference>
<reference evidence="14 15" key="1">
    <citation type="submission" date="2020-08" db="EMBL/GenBank/DDBJ databases">
        <title>Sequencing the genomes of 1000 actinobacteria strains.</title>
        <authorList>
            <person name="Klenk H.-P."/>
        </authorList>
    </citation>
    <scope>NUCLEOTIDE SEQUENCE [LARGE SCALE GENOMIC DNA]</scope>
    <source>
        <strain evidence="14 15">DSM 19079</strain>
    </source>
</reference>
<dbReference type="Proteomes" id="UP000560081">
    <property type="component" value="Unassembled WGS sequence"/>
</dbReference>
<comment type="similarity">
    <text evidence="2 10 13">Belongs to the SecY/SEC61-alpha family.</text>
</comment>
<evidence type="ECO:0000256" key="12">
    <source>
        <dbReference type="RuleBase" id="RU003484"/>
    </source>
</evidence>
<evidence type="ECO:0000256" key="13">
    <source>
        <dbReference type="RuleBase" id="RU004349"/>
    </source>
</evidence>
<proteinExistence type="inferred from homology"/>
<dbReference type="GO" id="GO:0005886">
    <property type="term" value="C:plasma membrane"/>
    <property type="evidence" value="ECO:0007669"/>
    <property type="project" value="UniProtKB-SubCell"/>
</dbReference>
<evidence type="ECO:0000313" key="14">
    <source>
        <dbReference type="EMBL" id="MBB4882166.1"/>
    </source>
</evidence>
<feature type="transmembrane region" description="Helical" evidence="10">
    <location>
        <begin position="154"/>
        <end position="175"/>
    </location>
</feature>
<keyword evidence="10" id="KW-1003">Cell membrane</keyword>
<dbReference type="PROSITE" id="PS00755">
    <property type="entry name" value="SECY_1"/>
    <property type="match status" value="1"/>
</dbReference>
<dbReference type="PRINTS" id="PR00303">
    <property type="entry name" value="SECYTRNLCASE"/>
</dbReference>
<evidence type="ECO:0000256" key="10">
    <source>
        <dbReference type="HAMAP-Rule" id="MF_01465"/>
    </source>
</evidence>